<keyword evidence="4 7" id="KW-0238">DNA-binding</keyword>
<dbReference type="CDD" id="cd00383">
    <property type="entry name" value="trans_reg_C"/>
    <property type="match status" value="1"/>
</dbReference>
<keyword evidence="11" id="KW-1185">Reference proteome</keyword>
<feature type="domain" description="OmpR/PhoB-type" evidence="9">
    <location>
        <begin position="128"/>
        <end position="226"/>
    </location>
</feature>
<dbReference type="PROSITE" id="PS50110">
    <property type="entry name" value="RESPONSE_REGULATORY"/>
    <property type="match status" value="1"/>
</dbReference>
<dbReference type="GO" id="GO:0005829">
    <property type="term" value="C:cytosol"/>
    <property type="evidence" value="ECO:0007669"/>
    <property type="project" value="TreeGrafter"/>
</dbReference>
<dbReference type="InterPro" id="IPR011006">
    <property type="entry name" value="CheY-like_superfamily"/>
</dbReference>
<evidence type="ECO:0000313" key="10">
    <source>
        <dbReference type="EMBL" id="SHM82761.1"/>
    </source>
</evidence>
<dbReference type="InterPro" id="IPR039420">
    <property type="entry name" value="WalR-like"/>
</dbReference>
<dbReference type="SUPFAM" id="SSF52172">
    <property type="entry name" value="CheY-like"/>
    <property type="match status" value="1"/>
</dbReference>
<keyword evidence="3" id="KW-0805">Transcription regulation</keyword>
<dbReference type="GO" id="GO:0000976">
    <property type="term" value="F:transcription cis-regulatory region binding"/>
    <property type="evidence" value="ECO:0007669"/>
    <property type="project" value="TreeGrafter"/>
</dbReference>
<dbReference type="Pfam" id="PF00486">
    <property type="entry name" value="Trans_reg_C"/>
    <property type="match status" value="1"/>
</dbReference>
<evidence type="ECO:0000256" key="4">
    <source>
        <dbReference type="ARBA" id="ARBA00023125"/>
    </source>
</evidence>
<dbReference type="InterPro" id="IPR036388">
    <property type="entry name" value="WH-like_DNA-bd_sf"/>
</dbReference>
<evidence type="ECO:0000259" key="9">
    <source>
        <dbReference type="PROSITE" id="PS51755"/>
    </source>
</evidence>
<dbReference type="AlphaFoldDB" id="A0A1M7LWR8"/>
<evidence type="ECO:0000256" key="6">
    <source>
        <dbReference type="PROSITE-ProRule" id="PRU00169"/>
    </source>
</evidence>
<dbReference type="SUPFAM" id="SSF46894">
    <property type="entry name" value="C-terminal effector domain of the bipartite response regulators"/>
    <property type="match status" value="1"/>
</dbReference>
<dbReference type="InterPro" id="IPR001789">
    <property type="entry name" value="Sig_transdc_resp-reg_receiver"/>
</dbReference>
<dbReference type="Gene3D" id="1.10.10.10">
    <property type="entry name" value="Winged helix-like DNA-binding domain superfamily/Winged helix DNA-binding domain"/>
    <property type="match status" value="1"/>
</dbReference>
<dbReference type="SMART" id="SM00448">
    <property type="entry name" value="REC"/>
    <property type="match status" value="1"/>
</dbReference>
<evidence type="ECO:0000259" key="8">
    <source>
        <dbReference type="PROSITE" id="PS50110"/>
    </source>
</evidence>
<organism evidence="10 11">
    <name type="scientific">Chitinophaga jiangningensis</name>
    <dbReference type="NCBI Taxonomy" id="1419482"/>
    <lineage>
        <taxon>Bacteria</taxon>
        <taxon>Pseudomonadati</taxon>
        <taxon>Bacteroidota</taxon>
        <taxon>Chitinophagia</taxon>
        <taxon>Chitinophagales</taxon>
        <taxon>Chitinophagaceae</taxon>
        <taxon>Chitinophaga</taxon>
    </lineage>
</organism>
<dbReference type="InterPro" id="IPR016032">
    <property type="entry name" value="Sig_transdc_resp-reg_C-effctor"/>
</dbReference>
<feature type="DNA-binding region" description="OmpR/PhoB-type" evidence="7">
    <location>
        <begin position="128"/>
        <end position="226"/>
    </location>
</feature>
<keyword evidence="2" id="KW-0902">Two-component regulatory system</keyword>
<dbReference type="Gene3D" id="6.10.250.690">
    <property type="match status" value="1"/>
</dbReference>
<feature type="domain" description="Response regulatory" evidence="8">
    <location>
        <begin position="4"/>
        <end position="118"/>
    </location>
</feature>
<dbReference type="PROSITE" id="PS51755">
    <property type="entry name" value="OMPR_PHOB"/>
    <property type="match status" value="1"/>
</dbReference>
<protein>
    <submittedName>
        <fullName evidence="10">DNA-binding response regulator, OmpR family, contains REC and winged-helix (WHTH) domain</fullName>
    </submittedName>
</protein>
<evidence type="ECO:0000256" key="3">
    <source>
        <dbReference type="ARBA" id="ARBA00023015"/>
    </source>
</evidence>
<dbReference type="GO" id="GO:0006355">
    <property type="term" value="P:regulation of DNA-templated transcription"/>
    <property type="evidence" value="ECO:0007669"/>
    <property type="project" value="InterPro"/>
</dbReference>
<dbReference type="GO" id="GO:0032993">
    <property type="term" value="C:protein-DNA complex"/>
    <property type="evidence" value="ECO:0007669"/>
    <property type="project" value="TreeGrafter"/>
</dbReference>
<dbReference type="RefSeq" id="WP_073086885.1">
    <property type="nucleotide sequence ID" value="NZ_FRBL01000011.1"/>
</dbReference>
<dbReference type="SMART" id="SM00862">
    <property type="entry name" value="Trans_reg_C"/>
    <property type="match status" value="1"/>
</dbReference>
<dbReference type="Gene3D" id="3.40.50.2300">
    <property type="match status" value="1"/>
</dbReference>
<reference evidence="10 11" key="1">
    <citation type="submission" date="2016-11" db="EMBL/GenBank/DDBJ databases">
        <authorList>
            <person name="Jaros S."/>
            <person name="Januszkiewicz K."/>
            <person name="Wedrychowicz H."/>
        </authorList>
    </citation>
    <scope>NUCLEOTIDE SEQUENCE [LARGE SCALE GENOMIC DNA]</scope>
    <source>
        <strain evidence="10 11">DSM 27406</strain>
    </source>
</reference>
<keyword evidence="5" id="KW-0804">Transcription</keyword>
<dbReference type="PANTHER" id="PTHR48111">
    <property type="entry name" value="REGULATOR OF RPOS"/>
    <property type="match status" value="1"/>
</dbReference>
<dbReference type="InterPro" id="IPR001867">
    <property type="entry name" value="OmpR/PhoB-type_DNA-bd"/>
</dbReference>
<evidence type="ECO:0000256" key="5">
    <source>
        <dbReference type="ARBA" id="ARBA00023163"/>
    </source>
</evidence>
<evidence type="ECO:0000256" key="7">
    <source>
        <dbReference type="PROSITE-ProRule" id="PRU01091"/>
    </source>
</evidence>
<dbReference type="EMBL" id="FRBL01000011">
    <property type="protein sequence ID" value="SHM82761.1"/>
    <property type="molecule type" value="Genomic_DNA"/>
</dbReference>
<feature type="modified residue" description="4-aspartylphosphate" evidence="6">
    <location>
        <position position="53"/>
    </location>
</feature>
<dbReference type="Proteomes" id="UP000184420">
    <property type="component" value="Unassembled WGS sequence"/>
</dbReference>
<dbReference type="STRING" id="1419482.SAMN05444266_111193"/>
<accession>A0A1M7LWR8</accession>
<proteinExistence type="predicted"/>
<evidence type="ECO:0000256" key="1">
    <source>
        <dbReference type="ARBA" id="ARBA00022553"/>
    </source>
</evidence>
<evidence type="ECO:0000256" key="2">
    <source>
        <dbReference type="ARBA" id="ARBA00023012"/>
    </source>
</evidence>
<sequence>MKTNVLLIEDETDLGNMVMQYLTLCNFAVTLAPDAIAAMQSAAGHPFHIALIDVNLPGMDGFSLAKQLQLLQPALPFLFLTARNQKQDRLTGLQLGADDYIVKPFDAEELVLRMNNIIRRSNKLAVEEKVIAIGHTTYNKDTYILQVPDEDEIQLTAREHDLLLYFFQHPNKVLNREDILATVWGSNDYVLRRSLDVFVSRFRKYFAKNPNVEIKNVYGVGFLFSIR</sequence>
<dbReference type="OrthoDB" id="9790442at2"/>
<keyword evidence="1 6" id="KW-0597">Phosphoprotein</keyword>
<dbReference type="GO" id="GO:0000156">
    <property type="term" value="F:phosphorelay response regulator activity"/>
    <property type="evidence" value="ECO:0007669"/>
    <property type="project" value="TreeGrafter"/>
</dbReference>
<dbReference type="CDD" id="cd17574">
    <property type="entry name" value="REC_OmpR"/>
    <property type="match status" value="1"/>
</dbReference>
<evidence type="ECO:0000313" key="11">
    <source>
        <dbReference type="Proteomes" id="UP000184420"/>
    </source>
</evidence>
<gene>
    <name evidence="10" type="ORF">SAMN05444266_111193</name>
</gene>
<dbReference type="Pfam" id="PF00072">
    <property type="entry name" value="Response_reg"/>
    <property type="match status" value="1"/>
</dbReference>
<dbReference type="PANTHER" id="PTHR48111:SF1">
    <property type="entry name" value="TWO-COMPONENT RESPONSE REGULATOR ORR33"/>
    <property type="match status" value="1"/>
</dbReference>
<name>A0A1M7LWR8_9BACT</name>